<dbReference type="Proteomes" id="UP000011083">
    <property type="component" value="Unassembled WGS sequence"/>
</dbReference>
<dbReference type="PROSITE" id="PS50088">
    <property type="entry name" value="ANK_REPEAT"/>
    <property type="match status" value="4"/>
</dbReference>
<dbReference type="SMART" id="SM00256">
    <property type="entry name" value="FBOX"/>
    <property type="match status" value="1"/>
</dbReference>
<dbReference type="PROSITE" id="PS50297">
    <property type="entry name" value="ANK_REP_REGION"/>
    <property type="match status" value="1"/>
</dbReference>
<sequence>MELPDELVLAVLSHIDPLRDTAAVTATCRRWRRFMFDPHLWRQFHLRVFPTRWQPPLDEDHATDATLGPVVSPAGGVQSWRLSFVAKASRLKQALNDDKARSDYEGLEWDLVAAANAGCLPLVRRYAADLSDLLVRRGLGAESLATLTCHNHHPVHWKRVEGNLLHVALCGACAAHSAPTAKALLELGAQVKSPVSTGGPRQKSPLVDAAASHNVEFAAMLLDHGADPNGDDPLLAAAREGDMAMIEMLLRRRARPDGSAIIAAAQGGHTDAVKLLFDRGCNLKHLYKPLEAAVRNGHVDTARLLIDHGAVPDIFHVAFALSDAERPSMELLRLLASGINPSCSYDLLSGSPVVAAGNEEVCRFLVEHGVNINVLNEAPFRMVETPLHCAVRNKNVAHVRCLLACGAATDIKDEETKVTALSLARQFGLTEIAQLIVKHRAAAKQKKKSENDSKKNEAKKRKSPESKSEDNEESEDEEEDAQPANRKKAKKTTVTTKAKKEKVKKEVSSEKQEELALEADVRRLAKLDKTDMFSLRQLLRKSACMKPSEMPKRKMEMLRAAMEWLTNGNAHPSLTDQ</sequence>
<accession>L8H9H1</accession>
<dbReference type="AlphaFoldDB" id="L8H9H1"/>
<dbReference type="SUPFAM" id="SSF48403">
    <property type="entry name" value="Ankyrin repeat"/>
    <property type="match status" value="1"/>
</dbReference>
<keyword evidence="7" id="KW-1185">Reference proteome</keyword>
<dbReference type="InterPro" id="IPR051165">
    <property type="entry name" value="Multifunctional_ANK_Repeat"/>
</dbReference>
<dbReference type="PROSITE" id="PS50181">
    <property type="entry name" value="FBOX"/>
    <property type="match status" value="1"/>
</dbReference>
<evidence type="ECO:0000313" key="7">
    <source>
        <dbReference type="Proteomes" id="UP000011083"/>
    </source>
</evidence>
<evidence type="ECO:0000313" key="6">
    <source>
        <dbReference type="EMBL" id="ELR22139.1"/>
    </source>
</evidence>
<feature type="compositionally biased region" description="Acidic residues" evidence="4">
    <location>
        <begin position="470"/>
        <end position="481"/>
    </location>
</feature>
<dbReference type="VEuPathDB" id="AmoebaDB:ACA1_159970"/>
<evidence type="ECO:0000256" key="3">
    <source>
        <dbReference type="PROSITE-ProRule" id="PRU00023"/>
    </source>
</evidence>
<dbReference type="RefSeq" id="XP_004348597.1">
    <property type="nucleotide sequence ID" value="XM_004348547.1"/>
</dbReference>
<organism evidence="6 7">
    <name type="scientific">Acanthamoeba castellanii (strain ATCC 30010 / Neff)</name>
    <dbReference type="NCBI Taxonomy" id="1257118"/>
    <lineage>
        <taxon>Eukaryota</taxon>
        <taxon>Amoebozoa</taxon>
        <taxon>Discosea</taxon>
        <taxon>Longamoebia</taxon>
        <taxon>Centramoebida</taxon>
        <taxon>Acanthamoebidae</taxon>
        <taxon>Acanthamoeba</taxon>
    </lineage>
</organism>
<evidence type="ECO:0000256" key="4">
    <source>
        <dbReference type="SAM" id="MobiDB-lite"/>
    </source>
</evidence>
<dbReference type="OrthoDB" id="4772757at2759"/>
<dbReference type="GeneID" id="14923065"/>
<proteinExistence type="predicted"/>
<dbReference type="InterPro" id="IPR036047">
    <property type="entry name" value="F-box-like_dom_sf"/>
</dbReference>
<dbReference type="Pfam" id="PF12796">
    <property type="entry name" value="Ank_2"/>
    <property type="match status" value="2"/>
</dbReference>
<feature type="repeat" description="ANK" evidence="3">
    <location>
        <begin position="382"/>
        <end position="414"/>
    </location>
</feature>
<feature type="repeat" description="ANK" evidence="3">
    <location>
        <begin position="229"/>
        <end position="257"/>
    </location>
</feature>
<evidence type="ECO:0000256" key="1">
    <source>
        <dbReference type="ARBA" id="ARBA00022737"/>
    </source>
</evidence>
<keyword evidence="1" id="KW-0677">Repeat</keyword>
<dbReference type="STRING" id="1257118.L8H9H1"/>
<feature type="domain" description="F-box" evidence="5">
    <location>
        <begin position="1"/>
        <end position="44"/>
    </location>
</feature>
<gene>
    <name evidence="6" type="ORF">ACA1_159970</name>
</gene>
<keyword evidence="2 3" id="KW-0040">ANK repeat</keyword>
<evidence type="ECO:0000256" key="2">
    <source>
        <dbReference type="ARBA" id="ARBA00023043"/>
    </source>
</evidence>
<dbReference type="Gene3D" id="1.20.1280.50">
    <property type="match status" value="1"/>
</dbReference>
<dbReference type="KEGG" id="acan:ACA1_159970"/>
<dbReference type="Pfam" id="PF12937">
    <property type="entry name" value="F-box-like"/>
    <property type="match status" value="1"/>
</dbReference>
<protein>
    <submittedName>
        <fullName evidence="6">Ankyrin repeat-containing protein</fullName>
    </submittedName>
</protein>
<dbReference type="EMBL" id="KB007890">
    <property type="protein sequence ID" value="ELR22139.1"/>
    <property type="molecule type" value="Genomic_DNA"/>
</dbReference>
<evidence type="ECO:0000259" key="5">
    <source>
        <dbReference type="PROSITE" id="PS50181"/>
    </source>
</evidence>
<feature type="repeat" description="ANK" evidence="3">
    <location>
        <begin position="201"/>
        <end position="233"/>
    </location>
</feature>
<dbReference type="InterPro" id="IPR002110">
    <property type="entry name" value="Ankyrin_rpt"/>
</dbReference>
<dbReference type="InterPro" id="IPR001810">
    <property type="entry name" value="F-box_dom"/>
</dbReference>
<feature type="region of interest" description="Disordered" evidence="4">
    <location>
        <begin position="441"/>
        <end position="514"/>
    </location>
</feature>
<reference evidence="6 7" key="1">
    <citation type="journal article" date="2013" name="Genome Biol.">
        <title>Genome of Acanthamoeba castellanii highlights extensive lateral gene transfer and early evolution of tyrosine kinase signaling.</title>
        <authorList>
            <person name="Clarke M."/>
            <person name="Lohan A.J."/>
            <person name="Liu B."/>
            <person name="Lagkouvardos I."/>
            <person name="Roy S."/>
            <person name="Zafar N."/>
            <person name="Bertelli C."/>
            <person name="Schilde C."/>
            <person name="Kianianmomeni A."/>
            <person name="Burglin T.R."/>
            <person name="Frech C."/>
            <person name="Turcotte B."/>
            <person name="Kopec K.O."/>
            <person name="Synnott J.M."/>
            <person name="Choo C."/>
            <person name="Paponov I."/>
            <person name="Finkler A."/>
            <person name="Soon Heng Tan C."/>
            <person name="Hutchins A.P."/>
            <person name="Weinmeier T."/>
            <person name="Rattei T."/>
            <person name="Chu J.S."/>
            <person name="Gimenez G."/>
            <person name="Irimia M."/>
            <person name="Rigden D.J."/>
            <person name="Fitzpatrick D.A."/>
            <person name="Lorenzo-Morales J."/>
            <person name="Bateman A."/>
            <person name="Chiu C.H."/>
            <person name="Tang P."/>
            <person name="Hegemann P."/>
            <person name="Fromm H."/>
            <person name="Raoult D."/>
            <person name="Greub G."/>
            <person name="Miranda-Saavedra D."/>
            <person name="Chen N."/>
            <person name="Nash P."/>
            <person name="Ginger M.L."/>
            <person name="Horn M."/>
            <person name="Schaap P."/>
            <person name="Caler L."/>
            <person name="Loftus B."/>
        </authorList>
    </citation>
    <scope>NUCLEOTIDE SEQUENCE [LARGE SCALE GENOMIC DNA]</scope>
    <source>
        <strain evidence="6 7">Neff</strain>
    </source>
</reference>
<dbReference type="Gene3D" id="1.25.40.20">
    <property type="entry name" value="Ankyrin repeat-containing domain"/>
    <property type="match status" value="3"/>
</dbReference>
<dbReference type="SMART" id="SM00248">
    <property type="entry name" value="ANK"/>
    <property type="match status" value="7"/>
</dbReference>
<feature type="compositionally biased region" description="Basic residues" evidence="4">
    <location>
        <begin position="485"/>
        <end position="502"/>
    </location>
</feature>
<dbReference type="PANTHER" id="PTHR24123">
    <property type="entry name" value="ANKYRIN REPEAT-CONTAINING"/>
    <property type="match status" value="1"/>
</dbReference>
<dbReference type="PANTHER" id="PTHR24123:SF33">
    <property type="entry name" value="PROTEIN HOS4"/>
    <property type="match status" value="1"/>
</dbReference>
<dbReference type="SUPFAM" id="SSF81383">
    <property type="entry name" value="F-box domain"/>
    <property type="match status" value="1"/>
</dbReference>
<dbReference type="InterPro" id="IPR036770">
    <property type="entry name" value="Ankyrin_rpt-contain_sf"/>
</dbReference>
<name>L8H9H1_ACACF</name>
<feature type="compositionally biased region" description="Basic and acidic residues" evidence="4">
    <location>
        <begin position="503"/>
        <end position="514"/>
    </location>
</feature>
<feature type="repeat" description="ANK" evidence="3">
    <location>
        <begin position="285"/>
        <end position="317"/>
    </location>
</feature>